<evidence type="ECO:0000313" key="2">
    <source>
        <dbReference type="EMBL" id="KAL1007016.1"/>
    </source>
</evidence>
<evidence type="ECO:0000313" key="3">
    <source>
        <dbReference type="Proteomes" id="UP001557470"/>
    </source>
</evidence>
<proteinExistence type="predicted"/>
<dbReference type="Proteomes" id="UP001557470">
    <property type="component" value="Unassembled WGS sequence"/>
</dbReference>
<feature type="compositionally biased region" description="Basic and acidic residues" evidence="1">
    <location>
        <begin position="44"/>
        <end position="56"/>
    </location>
</feature>
<gene>
    <name evidence="2" type="ORF">UPYG_G00080770</name>
</gene>
<accession>A0ABD0XY52</accession>
<feature type="compositionally biased region" description="Polar residues" evidence="1">
    <location>
        <begin position="10"/>
        <end position="33"/>
    </location>
</feature>
<protein>
    <submittedName>
        <fullName evidence="2">Uncharacterized protein</fullName>
    </submittedName>
</protein>
<dbReference type="EMBL" id="JAGEUA010000002">
    <property type="protein sequence ID" value="KAL1007016.1"/>
    <property type="molecule type" value="Genomic_DNA"/>
</dbReference>
<sequence>MSVLSPQFYPEQNYTHSVEVSHPQSAQKWNQTNPPYPPAYETEPLSKHKQEKHEESSELSNRATPATASLGTTPTRKRPEIKSEVKWTQCNGTEMGLDSIPHRRTCEPQYV</sequence>
<reference evidence="2 3" key="1">
    <citation type="submission" date="2024-06" db="EMBL/GenBank/DDBJ databases">
        <authorList>
            <person name="Pan Q."/>
            <person name="Wen M."/>
            <person name="Jouanno E."/>
            <person name="Zahm M."/>
            <person name="Klopp C."/>
            <person name="Cabau C."/>
            <person name="Louis A."/>
            <person name="Berthelot C."/>
            <person name="Parey E."/>
            <person name="Roest Crollius H."/>
            <person name="Montfort J."/>
            <person name="Robinson-Rechavi M."/>
            <person name="Bouchez O."/>
            <person name="Lampietro C."/>
            <person name="Lopez Roques C."/>
            <person name="Donnadieu C."/>
            <person name="Postlethwait J."/>
            <person name="Bobe J."/>
            <person name="Verreycken H."/>
            <person name="Guiguen Y."/>
        </authorList>
    </citation>
    <scope>NUCLEOTIDE SEQUENCE [LARGE SCALE GENOMIC DNA]</scope>
    <source>
        <strain evidence="2">Up_M1</strain>
        <tissue evidence="2">Testis</tissue>
    </source>
</reference>
<feature type="compositionally biased region" description="Polar residues" evidence="1">
    <location>
        <begin position="61"/>
        <end position="74"/>
    </location>
</feature>
<dbReference type="AlphaFoldDB" id="A0ABD0XY52"/>
<evidence type="ECO:0000256" key="1">
    <source>
        <dbReference type="SAM" id="MobiDB-lite"/>
    </source>
</evidence>
<comment type="caution">
    <text evidence="2">The sequence shown here is derived from an EMBL/GenBank/DDBJ whole genome shotgun (WGS) entry which is preliminary data.</text>
</comment>
<organism evidence="2 3">
    <name type="scientific">Umbra pygmaea</name>
    <name type="common">Eastern mudminnow</name>
    <dbReference type="NCBI Taxonomy" id="75934"/>
    <lineage>
        <taxon>Eukaryota</taxon>
        <taxon>Metazoa</taxon>
        <taxon>Chordata</taxon>
        <taxon>Craniata</taxon>
        <taxon>Vertebrata</taxon>
        <taxon>Euteleostomi</taxon>
        <taxon>Actinopterygii</taxon>
        <taxon>Neopterygii</taxon>
        <taxon>Teleostei</taxon>
        <taxon>Protacanthopterygii</taxon>
        <taxon>Esociformes</taxon>
        <taxon>Umbridae</taxon>
        <taxon>Umbra</taxon>
    </lineage>
</organism>
<name>A0ABD0XY52_UMBPY</name>
<feature type="region of interest" description="Disordered" evidence="1">
    <location>
        <begin position="1"/>
        <end position="87"/>
    </location>
</feature>
<keyword evidence="3" id="KW-1185">Reference proteome</keyword>